<reference evidence="3" key="1">
    <citation type="submission" date="2017-02" db="UniProtKB">
        <authorList>
            <consortium name="WormBaseParasite"/>
        </authorList>
    </citation>
    <scope>IDENTIFICATION</scope>
</reference>
<feature type="signal peptide" evidence="1">
    <location>
        <begin position="1"/>
        <end position="23"/>
    </location>
</feature>
<protein>
    <submittedName>
        <fullName evidence="3">Uncharacterized protein</fullName>
    </submittedName>
</protein>
<evidence type="ECO:0000313" key="2">
    <source>
        <dbReference type="Proteomes" id="UP000038045"/>
    </source>
</evidence>
<accession>A0A0N4ZTY1</accession>
<dbReference type="Proteomes" id="UP000038045">
    <property type="component" value="Unplaced"/>
</dbReference>
<keyword evidence="2" id="KW-1185">Reference proteome</keyword>
<keyword evidence="1" id="KW-0732">Signal</keyword>
<evidence type="ECO:0000313" key="3">
    <source>
        <dbReference type="WBParaSite" id="PTRK_0001204600.1"/>
    </source>
</evidence>
<dbReference type="WBParaSite" id="PTRK_0001204600.1">
    <property type="protein sequence ID" value="PTRK_0001204600.1"/>
    <property type="gene ID" value="PTRK_0001204600"/>
</dbReference>
<evidence type="ECO:0000256" key="1">
    <source>
        <dbReference type="SAM" id="SignalP"/>
    </source>
</evidence>
<sequence>MVSKIEVVSIILVSLLFATTSFSLKCDNVYDYTLSGLKAKQPDNILEGCDGCGYLYSNVTDPYLFTGYMSSCWVLPHMIAEKYAPEVNITYFDYYCSEVEKDNASYCYDTYYINMDLGTGAEEVWLTSLCCCYSDNCSREFLDPSIPVTGSNVQRHTSRRLIRDKVVVNKRH</sequence>
<dbReference type="AlphaFoldDB" id="A0A0N4ZTY1"/>
<name>A0A0N4ZTY1_PARTI</name>
<organism evidence="2 3">
    <name type="scientific">Parastrongyloides trichosuri</name>
    <name type="common">Possum-specific nematode worm</name>
    <dbReference type="NCBI Taxonomy" id="131310"/>
    <lineage>
        <taxon>Eukaryota</taxon>
        <taxon>Metazoa</taxon>
        <taxon>Ecdysozoa</taxon>
        <taxon>Nematoda</taxon>
        <taxon>Chromadorea</taxon>
        <taxon>Rhabditida</taxon>
        <taxon>Tylenchina</taxon>
        <taxon>Panagrolaimomorpha</taxon>
        <taxon>Strongyloidoidea</taxon>
        <taxon>Strongyloididae</taxon>
        <taxon>Parastrongyloides</taxon>
    </lineage>
</organism>
<feature type="chain" id="PRO_5005892439" evidence="1">
    <location>
        <begin position="24"/>
        <end position="172"/>
    </location>
</feature>
<proteinExistence type="predicted"/>